<reference evidence="1 2" key="1">
    <citation type="journal article" date="2020" name="Genome Biol. Evol.">
        <title>A new high-quality draft genome assembly of the Chinese cordyceps Ophiocordyceps sinensis.</title>
        <authorList>
            <person name="Shu R."/>
            <person name="Zhang J."/>
            <person name="Meng Q."/>
            <person name="Zhang H."/>
            <person name="Zhou G."/>
            <person name="Li M."/>
            <person name="Wu P."/>
            <person name="Zhao Y."/>
            <person name="Chen C."/>
            <person name="Qin Q."/>
        </authorList>
    </citation>
    <scope>NUCLEOTIDE SEQUENCE [LARGE SCALE GENOMIC DNA]</scope>
    <source>
        <strain evidence="1 2">IOZ07</strain>
    </source>
</reference>
<proteinExistence type="predicted"/>
<dbReference type="AlphaFoldDB" id="A0A8H4VA05"/>
<dbReference type="EMBL" id="JAAVMX010000001">
    <property type="protein sequence ID" value="KAF4513171.1"/>
    <property type="molecule type" value="Genomic_DNA"/>
</dbReference>
<dbReference type="SUPFAM" id="SSF53335">
    <property type="entry name" value="S-adenosyl-L-methionine-dependent methyltransferases"/>
    <property type="match status" value="1"/>
</dbReference>
<accession>A0A8H4VA05</accession>
<organism evidence="1 2">
    <name type="scientific">Ophiocordyceps sinensis</name>
    <dbReference type="NCBI Taxonomy" id="72228"/>
    <lineage>
        <taxon>Eukaryota</taxon>
        <taxon>Fungi</taxon>
        <taxon>Dikarya</taxon>
        <taxon>Ascomycota</taxon>
        <taxon>Pezizomycotina</taxon>
        <taxon>Sordariomycetes</taxon>
        <taxon>Hypocreomycetidae</taxon>
        <taxon>Hypocreales</taxon>
        <taxon>Ophiocordycipitaceae</taxon>
        <taxon>Ophiocordyceps</taxon>
    </lineage>
</organism>
<evidence type="ECO:0008006" key="3">
    <source>
        <dbReference type="Google" id="ProtNLM"/>
    </source>
</evidence>
<keyword evidence="2" id="KW-1185">Reference proteome</keyword>
<dbReference type="InterPro" id="IPR029063">
    <property type="entry name" value="SAM-dependent_MTases_sf"/>
</dbReference>
<dbReference type="Gene3D" id="3.40.50.150">
    <property type="entry name" value="Vaccinia Virus protein VP39"/>
    <property type="match status" value="1"/>
</dbReference>
<dbReference type="Pfam" id="PF13489">
    <property type="entry name" value="Methyltransf_23"/>
    <property type="match status" value="1"/>
</dbReference>
<dbReference type="OrthoDB" id="417697at2759"/>
<protein>
    <recommendedName>
        <fullName evidence="3">S-adenosyl-L-methionine-dependent methyltransferase</fullName>
    </recommendedName>
</protein>
<gene>
    <name evidence="1" type="ORF">G6O67_000475</name>
</gene>
<dbReference type="CDD" id="cd02440">
    <property type="entry name" value="AdoMet_MTases"/>
    <property type="match status" value="1"/>
</dbReference>
<comment type="caution">
    <text evidence="1">The sequence shown here is derived from an EMBL/GenBank/DDBJ whole genome shotgun (WGS) entry which is preliminary data.</text>
</comment>
<sequence length="276" mass="30771">MPTAHDYVLGREVSHSVRLDAQHLLWTVHLGHVIHPCIPLREDMRIADLGCGTGTWLMDLARTVPGTIQLDGYDISDKQFPPRQLWPANVSLGLLNSLQDPPSSLTGQYDVVHLRMWASNLRAGDFGLLLGSVKKMLKPGGYIQWEDADLVHQHVQTDEARDFEKSMNALFMKSGVDYSWVHALPATLRRENVVVLHADQEAFSTSAVHLCTKLYLLALEEIIEGITATLSEDEGQEGLRMAHECRKTLKQLISRCNLGLVYNWGPVSIVAKVFGG</sequence>
<evidence type="ECO:0000313" key="2">
    <source>
        <dbReference type="Proteomes" id="UP000557566"/>
    </source>
</evidence>
<dbReference type="Proteomes" id="UP000557566">
    <property type="component" value="Unassembled WGS sequence"/>
</dbReference>
<name>A0A8H4VA05_9HYPO</name>
<evidence type="ECO:0000313" key="1">
    <source>
        <dbReference type="EMBL" id="KAF4513171.1"/>
    </source>
</evidence>